<sequence length="202" mass="22360">MKLNYNGPEDHKYEDKKCDRCDYHEPCCEDHKYAHCYPKSPCAYGILFECNNGTMAKIPSTTTATGAPINWVPRSLGCVSIDTSCLKMPTVKFDFNCIIQYRTIAASTVPSTLTFGLFKVCDNNGEEIPCGTWEYRVNFVDTPVEELTTSFCFSYCECASCPNCCTYYVRIIEANNPAVGGGISNILDVMAPSLSVMAKSSC</sequence>
<dbReference type="AlphaFoldDB" id="A0A644Y6K5"/>
<evidence type="ECO:0000313" key="1">
    <source>
        <dbReference type="EMBL" id="MPM21814.1"/>
    </source>
</evidence>
<protein>
    <recommendedName>
        <fullName evidence="2">DUF4489 domain-containing protein</fullName>
    </recommendedName>
</protein>
<gene>
    <name evidence="1" type="ORF">SDC9_68264</name>
</gene>
<dbReference type="InterPro" id="IPR027972">
    <property type="entry name" value="DUF4489"/>
</dbReference>
<evidence type="ECO:0008006" key="2">
    <source>
        <dbReference type="Google" id="ProtNLM"/>
    </source>
</evidence>
<proteinExistence type="predicted"/>
<organism evidence="1">
    <name type="scientific">bioreactor metagenome</name>
    <dbReference type="NCBI Taxonomy" id="1076179"/>
    <lineage>
        <taxon>unclassified sequences</taxon>
        <taxon>metagenomes</taxon>
        <taxon>ecological metagenomes</taxon>
    </lineage>
</organism>
<dbReference type="EMBL" id="VSSQ01003672">
    <property type="protein sequence ID" value="MPM21814.1"/>
    <property type="molecule type" value="Genomic_DNA"/>
</dbReference>
<accession>A0A644Y6K5</accession>
<reference evidence="1" key="1">
    <citation type="submission" date="2019-08" db="EMBL/GenBank/DDBJ databases">
        <authorList>
            <person name="Kucharzyk K."/>
            <person name="Murdoch R.W."/>
            <person name="Higgins S."/>
            <person name="Loffler F."/>
        </authorList>
    </citation>
    <scope>NUCLEOTIDE SEQUENCE</scope>
</reference>
<dbReference type="Pfam" id="PF14879">
    <property type="entry name" value="DUF4489"/>
    <property type="match status" value="1"/>
</dbReference>
<comment type="caution">
    <text evidence="1">The sequence shown here is derived from an EMBL/GenBank/DDBJ whole genome shotgun (WGS) entry which is preliminary data.</text>
</comment>
<name>A0A644Y6K5_9ZZZZ</name>